<name>A0ABP3P961_9PROT</name>
<gene>
    <name evidence="2" type="ORF">GCM10008942_09030</name>
</gene>
<evidence type="ECO:0000313" key="2">
    <source>
        <dbReference type="EMBL" id="GAA0562777.1"/>
    </source>
</evidence>
<organism evidence="2 3">
    <name type="scientific">Rhizomicrobium electricum</name>
    <dbReference type="NCBI Taxonomy" id="480070"/>
    <lineage>
        <taxon>Bacteria</taxon>
        <taxon>Pseudomonadati</taxon>
        <taxon>Pseudomonadota</taxon>
        <taxon>Alphaproteobacteria</taxon>
        <taxon>Micropepsales</taxon>
        <taxon>Micropepsaceae</taxon>
        <taxon>Rhizomicrobium</taxon>
    </lineage>
</organism>
<feature type="transmembrane region" description="Helical" evidence="1">
    <location>
        <begin position="281"/>
        <end position="302"/>
    </location>
</feature>
<keyword evidence="1" id="KW-1133">Transmembrane helix</keyword>
<dbReference type="RefSeq" id="WP_166932431.1">
    <property type="nucleotide sequence ID" value="NZ_BAAADD010000002.1"/>
</dbReference>
<sequence>MVDKSLYASADTAEVWRMVLEFLVRYRRALLVGAAAGLLVATIYAHLAARVYDVALTVTPTAQNGTSSLKSLGNLGSALGIANPLASRNDPFDYYLAGLTSRVATERLVRDQDLMHALFPKEWSQDTRSWHPPHSPMRTAARSVAELLGFPLRSWTPPDAARLQDYVKKNVSVDTDKKTRITRISIRSEHPETAIRLLTDLHNAIDGYLRDRTMVRATNYIDYINRELNKVTIAEYRQALIDTASEQEKLRMAASSNLPFAAEPFGNSEVSTKPVAPNVPLLWVLGAFLGAVIGGVWARFGVPMVFARRRNQASVRQMVEP</sequence>
<comment type="caution">
    <text evidence="2">The sequence shown here is derived from an EMBL/GenBank/DDBJ whole genome shotgun (WGS) entry which is preliminary data.</text>
</comment>
<evidence type="ECO:0000256" key="1">
    <source>
        <dbReference type="SAM" id="Phobius"/>
    </source>
</evidence>
<dbReference type="EMBL" id="BAAADD010000002">
    <property type="protein sequence ID" value="GAA0562777.1"/>
    <property type="molecule type" value="Genomic_DNA"/>
</dbReference>
<keyword evidence="3" id="KW-1185">Reference proteome</keyword>
<evidence type="ECO:0000313" key="3">
    <source>
        <dbReference type="Proteomes" id="UP001499951"/>
    </source>
</evidence>
<proteinExistence type="predicted"/>
<dbReference type="InterPro" id="IPR050445">
    <property type="entry name" value="Bact_polysacc_biosynth/exp"/>
</dbReference>
<reference evidence="3" key="1">
    <citation type="journal article" date="2019" name="Int. J. Syst. Evol. Microbiol.">
        <title>The Global Catalogue of Microorganisms (GCM) 10K type strain sequencing project: providing services to taxonomists for standard genome sequencing and annotation.</title>
        <authorList>
            <consortium name="The Broad Institute Genomics Platform"/>
            <consortium name="The Broad Institute Genome Sequencing Center for Infectious Disease"/>
            <person name="Wu L."/>
            <person name="Ma J."/>
        </authorList>
    </citation>
    <scope>NUCLEOTIDE SEQUENCE [LARGE SCALE GENOMIC DNA]</scope>
    <source>
        <strain evidence="3">JCM 15089</strain>
    </source>
</reference>
<dbReference type="PANTHER" id="PTHR32309:SF13">
    <property type="entry name" value="FERRIC ENTEROBACTIN TRANSPORT PROTEIN FEPE"/>
    <property type="match status" value="1"/>
</dbReference>
<keyword evidence="1" id="KW-0812">Transmembrane</keyword>
<protein>
    <recommendedName>
        <fullName evidence="4">Polysaccharide chain length determinant N-terminal domain-containing protein</fullName>
    </recommendedName>
</protein>
<keyword evidence="1" id="KW-0472">Membrane</keyword>
<feature type="transmembrane region" description="Helical" evidence="1">
    <location>
        <begin position="29"/>
        <end position="47"/>
    </location>
</feature>
<accession>A0ABP3P961</accession>
<dbReference type="Proteomes" id="UP001499951">
    <property type="component" value="Unassembled WGS sequence"/>
</dbReference>
<dbReference type="PANTHER" id="PTHR32309">
    <property type="entry name" value="TYROSINE-PROTEIN KINASE"/>
    <property type="match status" value="1"/>
</dbReference>
<evidence type="ECO:0008006" key="4">
    <source>
        <dbReference type="Google" id="ProtNLM"/>
    </source>
</evidence>